<keyword evidence="3" id="KW-1185">Reference proteome</keyword>
<sequence>MSLRWFTEQGQDSKRRMDDEGKGKRSGKVWRLKGDRQPSGSTVTAPQVDESDFVHDSLGRELECAASRVLELEKEKERILVEAELLRMKLATCVSILSEFSHCKVNECFMHLMSSFLLVYYGNISNAI</sequence>
<keyword evidence="1" id="KW-0175">Coiled coil</keyword>
<feature type="region of interest" description="Disordered" evidence="2">
    <location>
        <begin position="1"/>
        <end position="46"/>
    </location>
</feature>
<feature type="coiled-coil region" evidence="1">
    <location>
        <begin position="55"/>
        <end position="89"/>
    </location>
</feature>
<protein>
    <submittedName>
        <fullName evidence="4">Uncharacterized protein</fullName>
    </submittedName>
</protein>
<organism evidence="3 4">
    <name type="scientific">Parascaris equorum</name>
    <name type="common">Equine roundworm</name>
    <dbReference type="NCBI Taxonomy" id="6256"/>
    <lineage>
        <taxon>Eukaryota</taxon>
        <taxon>Metazoa</taxon>
        <taxon>Ecdysozoa</taxon>
        <taxon>Nematoda</taxon>
        <taxon>Chromadorea</taxon>
        <taxon>Rhabditida</taxon>
        <taxon>Spirurina</taxon>
        <taxon>Ascaridomorpha</taxon>
        <taxon>Ascaridoidea</taxon>
        <taxon>Ascarididae</taxon>
        <taxon>Parascaris</taxon>
    </lineage>
</organism>
<dbReference type="Proteomes" id="UP000887564">
    <property type="component" value="Unplaced"/>
</dbReference>
<dbReference type="WBParaSite" id="PEQ_0000469001-mRNA-1">
    <property type="protein sequence ID" value="PEQ_0000469001-mRNA-1"/>
    <property type="gene ID" value="PEQ_0000469001"/>
</dbReference>
<proteinExistence type="predicted"/>
<dbReference type="AlphaFoldDB" id="A0A914REF0"/>
<reference evidence="4" key="1">
    <citation type="submission" date="2022-11" db="UniProtKB">
        <authorList>
            <consortium name="WormBaseParasite"/>
        </authorList>
    </citation>
    <scope>IDENTIFICATION</scope>
</reference>
<evidence type="ECO:0000313" key="4">
    <source>
        <dbReference type="WBParaSite" id="PEQ_0000469001-mRNA-1"/>
    </source>
</evidence>
<accession>A0A914REF0</accession>
<evidence type="ECO:0000256" key="2">
    <source>
        <dbReference type="SAM" id="MobiDB-lite"/>
    </source>
</evidence>
<evidence type="ECO:0000313" key="3">
    <source>
        <dbReference type="Proteomes" id="UP000887564"/>
    </source>
</evidence>
<evidence type="ECO:0000256" key="1">
    <source>
        <dbReference type="SAM" id="Coils"/>
    </source>
</evidence>
<feature type="compositionally biased region" description="Basic and acidic residues" evidence="2">
    <location>
        <begin position="11"/>
        <end position="23"/>
    </location>
</feature>
<name>A0A914REF0_PAREQ</name>